<sequence>MGVGVVRDELVGVGVGGVFVGVGDVLPSVGDGVGCSPIPPVGVGLVLLVGVGVSLHWASVFLDQSSWVSVLAQVLPLRRILTSPLYILTQEVMAFLVFEISPCDQDMGVSVLAHCISVLAPFLLILKSPLYLLVQPWMSVPSLPPSPQDKAVSVEAQAPVLDILVSPLYMLTQARISVPQ</sequence>
<dbReference type="EMBL" id="PFBZ01000083">
    <property type="protein sequence ID" value="PIT86648.1"/>
    <property type="molecule type" value="Genomic_DNA"/>
</dbReference>
<dbReference type="AlphaFoldDB" id="A0A2M6W1J3"/>
<accession>A0A2M6W1J3</accession>
<evidence type="ECO:0000313" key="1">
    <source>
        <dbReference type="EMBL" id="PIT86648.1"/>
    </source>
</evidence>
<name>A0A2M6W1J3_9BACT</name>
<proteinExistence type="predicted"/>
<comment type="caution">
    <text evidence="1">The sequence shown here is derived from an EMBL/GenBank/DDBJ whole genome shotgun (WGS) entry which is preliminary data.</text>
</comment>
<organism evidence="1 2">
    <name type="scientific">Candidatus Magasanikbacteria bacterium CG10_big_fil_rev_8_21_14_0_10_43_6</name>
    <dbReference type="NCBI Taxonomy" id="1974650"/>
    <lineage>
        <taxon>Bacteria</taxon>
        <taxon>Candidatus Magasanikiibacteriota</taxon>
    </lineage>
</organism>
<protein>
    <submittedName>
        <fullName evidence="1">Uncharacterized protein</fullName>
    </submittedName>
</protein>
<reference evidence="2" key="1">
    <citation type="submission" date="2017-09" db="EMBL/GenBank/DDBJ databases">
        <title>Depth-based differentiation of microbial function through sediment-hosted aquifers and enrichment of novel symbionts in the deep terrestrial subsurface.</title>
        <authorList>
            <person name="Probst A.J."/>
            <person name="Ladd B."/>
            <person name="Jarett J.K."/>
            <person name="Geller-Mcgrath D.E."/>
            <person name="Sieber C.M.K."/>
            <person name="Emerson J.B."/>
            <person name="Anantharaman K."/>
            <person name="Thomas B.C."/>
            <person name="Malmstrom R."/>
            <person name="Stieglmeier M."/>
            <person name="Klingl A."/>
            <person name="Woyke T."/>
            <person name="Ryan C.M."/>
            <person name="Banfield J.F."/>
        </authorList>
    </citation>
    <scope>NUCLEOTIDE SEQUENCE [LARGE SCALE GENOMIC DNA]</scope>
</reference>
<gene>
    <name evidence="1" type="ORF">COU33_01945</name>
</gene>
<evidence type="ECO:0000313" key="2">
    <source>
        <dbReference type="Proteomes" id="UP000229362"/>
    </source>
</evidence>
<dbReference type="Proteomes" id="UP000229362">
    <property type="component" value="Unassembled WGS sequence"/>
</dbReference>